<dbReference type="EMBL" id="VEVO01000002">
    <property type="protein sequence ID" value="KAF0046233.1"/>
    <property type="molecule type" value="Genomic_DNA"/>
</dbReference>
<gene>
    <name evidence="1" type="ORF">F2P81_002762</name>
</gene>
<evidence type="ECO:0000313" key="2">
    <source>
        <dbReference type="Proteomes" id="UP000438429"/>
    </source>
</evidence>
<sequence length="156" mass="18173">MEKSNGTSSDNFLWSGDISPPSTALHDYSVHMMPHKDDLERRGNLMKSIEQELNHVFHTIDNWPHIEEGEKNWRVRILKASSDKVDDPPDGVHDELLTEYIIRAVVLFVVVLASKKRDELLMTTDKNERGEYEKKKKKLKIYFEGSCRVLRLHQEA</sequence>
<protein>
    <submittedName>
        <fullName evidence="1">Uncharacterized protein</fullName>
    </submittedName>
</protein>
<organism evidence="1 2">
    <name type="scientific">Scophthalmus maximus</name>
    <name type="common">Turbot</name>
    <name type="synonym">Psetta maxima</name>
    <dbReference type="NCBI Taxonomy" id="52904"/>
    <lineage>
        <taxon>Eukaryota</taxon>
        <taxon>Metazoa</taxon>
        <taxon>Chordata</taxon>
        <taxon>Craniata</taxon>
        <taxon>Vertebrata</taxon>
        <taxon>Euteleostomi</taxon>
        <taxon>Actinopterygii</taxon>
        <taxon>Neopterygii</taxon>
        <taxon>Teleostei</taxon>
        <taxon>Neoteleostei</taxon>
        <taxon>Acanthomorphata</taxon>
        <taxon>Carangaria</taxon>
        <taxon>Pleuronectiformes</taxon>
        <taxon>Pleuronectoidei</taxon>
        <taxon>Scophthalmidae</taxon>
        <taxon>Scophthalmus</taxon>
    </lineage>
</organism>
<dbReference type="AlphaFoldDB" id="A0A6A4TJM0"/>
<reference evidence="1 2" key="1">
    <citation type="submission" date="2019-06" db="EMBL/GenBank/DDBJ databases">
        <title>Draft genomes of female and male turbot (Scophthalmus maximus).</title>
        <authorList>
            <person name="Xu H."/>
            <person name="Xu X.-W."/>
            <person name="Shao C."/>
            <person name="Chen S."/>
        </authorList>
    </citation>
    <scope>NUCLEOTIDE SEQUENCE [LARGE SCALE GENOMIC DNA]</scope>
    <source>
        <strain evidence="1">Ysfricsl-2016a</strain>
        <tissue evidence="1">Blood</tissue>
    </source>
</reference>
<dbReference type="Proteomes" id="UP000438429">
    <property type="component" value="Unassembled WGS sequence"/>
</dbReference>
<name>A0A6A4TJM0_SCOMX</name>
<accession>A0A6A4TJM0</accession>
<comment type="caution">
    <text evidence="1">The sequence shown here is derived from an EMBL/GenBank/DDBJ whole genome shotgun (WGS) entry which is preliminary data.</text>
</comment>
<proteinExistence type="predicted"/>
<evidence type="ECO:0000313" key="1">
    <source>
        <dbReference type="EMBL" id="KAF0046233.1"/>
    </source>
</evidence>